<dbReference type="GO" id="GO:0004540">
    <property type="term" value="F:RNA nuclease activity"/>
    <property type="evidence" value="ECO:0007669"/>
    <property type="project" value="InterPro"/>
</dbReference>
<evidence type="ECO:0000313" key="3">
    <source>
        <dbReference type="Proteomes" id="UP000176598"/>
    </source>
</evidence>
<comment type="caution">
    <text evidence="2">The sequence shown here is derived from an EMBL/GenBank/DDBJ whole genome shotgun (WGS) entry which is preliminary data.</text>
</comment>
<proteinExistence type="predicted"/>
<gene>
    <name evidence="2" type="ORF">A3F28_03735</name>
</gene>
<organism evidence="2 3">
    <name type="scientific">Candidatus Uhrbacteria bacterium RIFCSPHIGHO2_12_FULL_57_11</name>
    <dbReference type="NCBI Taxonomy" id="1802398"/>
    <lineage>
        <taxon>Bacteria</taxon>
        <taxon>Candidatus Uhriibacteriota</taxon>
    </lineage>
</organism>
<reference evidence="2 3" key="1">
    <citation type="journal article" date="2016" name="Nat. Commun.">
        <title>Thousands of microbial genomes shed light on interconnected biogeochemical processes in an aquifer system.</title>
        <authorList>
            <person name="Anantharaman K."/>
            <person name="Brown C.T."/>
            <person name="Hug L.A."/>
            <person name="Sharon I."/>
            <person name="Castelle C.J."/>
            <person name="Probst A.J."/>
            <person name="Thomas B.C."/>
            <person name="Singh A."/>
            <person name="Wilkins M.J."/>
            <person name="Karaoz U."/>
            <person name="Brodie E.L."/>
            <person name="Williams K.H."/>
            <person name="Hubbard S.S."/>
            <person name="Banfield J.F."/>
        </authorList>
    </citation>
    <scope>NUCLEOTIDE SEQUENCE [LARGE SCALE GENOMIC DNA]</scope>
</reference>
<name>A0A1F7UGF5_9BACT</name>
<protein>
    <recommendedName>
        <fullName evidence="1">NYN domain-containing protein</fullName>
    </recommendedName>
</protein>
<dbReference type="Gene3D" id="3.40.50.1010">
    <property type="entry name" value="5'-nuclease"/>
    <property type="match status" value="1"/>
</dbReference>
<evidence type="ECO:0000259" key="1">
    <source>
        <dbReference type="Pfam" id="PF01936"/>
    </source>
</evidence>
<dbReference type="Pfam" id="PF01936">
    <property type="entry name" value="NYN"/>
    <property type="match status" value="1"/>
</dbReference>
<evidence type="ECO:0000313" key="2">
    <source>
        <dbReference type="EMBL" id="OGL77349.1"/>
    </source>
</evidence>
<sequence>MDAGGKYHEKGVDVQIAVDLIVGAYENLYDTAIVLSSDSDLIPAIKQVKQRGKRIEYIGFSNQPSLAMQKHATESRLLIRDDLVRFEKSL</sequence>
<feature type="domain" description="NYN" evidence="1">
    <location>
        <begin position="8"/>
        <end position="70"/>
    </location>
</feature>
<dbReference type="Proteomes" id="UP000176598">
    <property type="component" value="Unassembled WGS sequence"/>
</dbReference>
<dbReference type="AlphaFoldDB" id="A0A1F7UGF5"/>
<dbReference type="InterPro" id="IPR021139">
    <property type="entry name" value="NYN"/>
</dbReference>
<dbReference type="EMBL" id="MGEG01000065">
    <property type="protein sequence ID" value="OGL77349.1"/>
    <property type="molecule type" value="Genomic_DNA"/>
</dbReference>
<accession>A0A1F7UGF5</accession>